<evidence type="ECO:0000313" key="1">
    <source>
        <dbReference type="EMBL" id="GAK51626.1"/>
    </source>
</evidence>
<protein>
    <submittedName>
        <fullName evidence="1">Uncharacterized protein</fullName>
    </submittedName>
</protein>
<keyword evidence="2" id="KW-1185">Reference proteome</keyword>
<dbReference type="AlphaFoldDB" id="A0A081BML0"/>
<reference evidence="1 2" key="1">
    <citation type="journal article" date="2015" name="PeerJ">
        <title>First genomic representation of candidate bacterial phylum KSB3 points to enhanced environmental sensing as a trigger of wastewater bulking.</title>
        <authorList>
            <person name="Sekiguchi Y."/>
            <person name="Ohashi A."/>
            <person name="Parks D.H."/>
            <person name="Yamauchi T."/>
            <person name="Tyson G.W."/>
            <person name="Hugenholtz P."/>
        </authorList>
    </citation>
    <scope>NUCLEOTIDE SEQUENCE [LARGE SCALE GENOMIC DNA]</scope>
</reference>
<dbReference type="Proteomes" id="UP000030700">
    <property type="component" value="Unassembled WGS sequence"/>
</dbReference>
<name>A0A081BML0_9BACT</name>
<gene>
    <name evidence="1" type="ORF">U14_02871</name>
</gene>
<dbReference type="STRING" id="1499966.U14_02871"/>
<accession>A0A081BML0</accession>
<evidence type="ECO:0000313" key="2">
    <source>
        <dbReference type="Proteomes" id="UP000030700"/>
    </source>
</evidence>
<dbReference type="HOGENOM" id="CLU_1632114_0_0_0"/>
<sequence length="162" mass="18883">MQVIGIIREADLFRIEVDVFKRRTYWTLKQTWRENCSEIAHLEAILNECSSSFPMDGAVVLDTAKLRIMRPQTATQFLQLFNEFLRSYKVQALAHVGNPNNVLLKMQFERVLRELESIDGLPHNSFITYEDAEGWLDELVMPRSRKITPQGFFRLRAASSFN</sequence>
<proteinExistence type="predicted"/>
<organism evidence="1 2">
    <name type="scientific">Candidatus Moduliflexus flocculans</name>
    <dbReference type="NCBI Taxonomy" id="1499966"/>
    <lineage>
        <taxon>Bacteria</taxon>
        <taxon>Candidatus Moduliflexota</taxon>
        <taxon>Candidatus Moduliflexia</taxon>
        <taxon>Candidatus Moduliflexales</taxon>
        <taxon>Candidatus Moduliflexaceae</taxon>
    </lineage>
</organism>
<dbReference type="EMBL" id="DF820457">
    <property type="protein sequence ID" value="GAK51626.1"/>
    <property type="molecule type" value="Genomic_DNA"/>
</dbReference>